<name>A0A8I0WA76_STAEP</name>
<evidence type="ECO:0000256" key="5">
    <source>
        <dbReference type="SAM" id="Phobius"/>
    </source>
</evidence>
<proteinExistence type="predicted"/>
<sequence length="299" mass="34069">MSILDERKKYRQDKIMKRIIKIVITLTFIVGVLLLFINPIFEHIISPMISHHVNKEVAHIPNDKMKKNNEKLDKLLGNRPRDDTEKGDYLRNNLTNKVLKKGSASSTANYTHEQITKELNDGSTPLKDDQGIVYDYSNVRPIKASDMRKAHLNKNYLRGRIVIPNVKLNLPILEGVSDQNLWVGAGTMKPNQKMGQGNYALAGHYVEAPNLLFSPLHRVQIGDYIFTCDGSHVYQYKTTERKILNKHAGQVVENSQGNHIITLITCQDLQASQRLMIRGELVHSMKISNAPEDIKNYFS</sequence>
<keyword evidence="5" id="KW-0472">Membrane</keyword>
<evidence type="ECO:0000256" key="3">
    <source>
        <dbReference type="ARBA" id="ARBA00022807"/>
    </source>
</evidence>
<reference evidence="6" key="1">
    <citation type="submission" date="2020-11" db="EMBL/GenBank/DDBJ databases">
        <title>Molecular epidemiology and genomic profiles of multidrug-resistant bacteria collected from clinical sources in South Africa.</title>
        <authorList>
            <person name="Asante J."/>
            <person name="Amoako D.G."/>
        </authorList>
    </citation>
    <scope>NUCLEOTIDE SEQUENCE</scope>
    <source>
        <strain evidence="6">C68</strain>
    </source>
</reference>
<evidence type="ECO:0000256" key="2">
    <source>
        <dbReference type="ARBA" id="ARBA00022801"/>
    </source>
</evidence>
<dbReference type="Proteomes" id="UP000622362">
    <property type="component" value="Unassembled WGS sequence"/>
</dbReference>
<organism evidence="6 7">
    <name type="scientific">Staphylococcus epidermidis</name>
    <dbReference type="NCBI Taxonomy" id="1282"/>
    <lineage>
        <taxon>Bacteria</taxon>
        <taxon>Bacillati</taxon>
        <taxon>Bacillota</taxon>
        <taxon>Bacilli</taxon>
        <taxon>Bacillales</taxon>
        <taxon>Staphylococcaceae</taxon>
        <taxon>Staphylococcus</taxon>
    </lineage>
</organism>
<gene>
    <name evidence="6" type="ORF">I3V53_09365</name>
</gene>
<dbReference type="InterPro" id="IPR042007">
    <property type="entry name" value="Sortase_A"/>
</dbReference>
<keyword evidence="5" id="KW-0812">Transmembrane</keyword>
<keyword evidence="3" id="KW-0788">Thiol protease</keyword>
<dbReference type="EMBL" id="JADPYN010000020">
    <property type="protein sequence ID" value="MBF9304280.1"/>
    <property type="molecule type" value="Genomic_DNA"/>
</dbReference>
<evidence type="ECO:0000313" key="7">
    <source>
        <dbReference type="Proteomes" id="UP000622362"/>
    </source>
</evidence>
<protein>
    <submittedName>
        <fullName evidence="6">Class A sortase</fullName>
    </submittedName>
</protein>
<dbReference type="Gene3D" id="2.40.260.10">
    <property type="entry name" value="Sortase"/>
    <property type="match status" value="1"/>
</dbReference>
<evidence type="ECO:0000256" key="4">
    <source>
        <dbReference type="PIRSR" id="PIRSR605754-1"/>
    </source>
</evidence>
<dbReference type="NCBIfam" id="TIGR01076">
    <property type="entry name" value="sortase_fam"/>
    <property type="match status" value="1"/>
</dbReference>
<dbReference type="Pfam" id="PF04203">
    <property type="entry name" value="Sortase"/>
    <property type="match status" value="1"/>
</dbReference>
<dbReference type="InterPro" id="IPR023365">
    <property type="entry name" value="Sortase_dom-sf"/>
</dbReference>
<keyword evidence="5" id="KW-1133">Transmembrane helix</keyword>
<dbReference type="RefSeq" id="WP_002502791.1">
    <property type="nucleotide sequence ID" value="NZ_CP064458.1"/>
</dbReference>
<evidence type="ECO:0000256" key="1">
    <source>
        <dbReference type="ARBA" id="ARBA00022670"/>
    </source>
</evidence>
<dbReference type="GO" id="GO:0006508">
    <property type="term" value="P:proteolysis"/>
    <property type="evidence" value="ECO:0007669"/>
    <property type="project" value="UniProtKB-KW"/>
</dbReference>
<feature type="active site" description="Proton donor/acceptor" evidence="4">
    <location>
        <position position="204"/>
    </location>
</feature>
<comment type="caution">
    <text evidence="6">The sequence shown here is derived from an EMBL/GenBank/DDBJ whole genome shotgun (WGS) entry which is preliminary data.</text>
</comment>
<feature type="transmembrane region" description="Helical" evidence="5">
    <location>
        <begin position="20"/>
        <end position="41"/>
    </location>
</feature>
<dbReference type="GO" id="GO:0008234">
    <property type="term" value="F:cysteine-type peptidase activity"/>
    <property type="evidence" value="ECO:0007669"/>
    <property type="project" value="UniProtKB-KW"/>
</dbReference>
<evidence type="ECO:0000313" key="6">
    <source>
        <dbReference type="EMBL" id="MBF9304280.1"/>
    </source>
</evidence>
<dbReference type="AlphaFoldDB" id="A0A8I0WA76"/>
<dbReference type="CDD" id="cd06165">
    <property type="entry name" value="Sortase_A"/>
    <property type="match status" value="1"/>
</dbReference>
<dbReference type="SUPFAM" id="SSF63817">
    <property type="entry name" value="Sortase"/>
    <property type="match status" value="1"/>
</dbReference>
<feature type="active site" description="Acyl-thioester intermediate" evidence="4">
    <location>
        <position position="266"/>
    </location>
</feature>
<keyword evidence="2" id="KW-0378">Hydrolase</keyword>
<keyword evidence="1" id="KW-0645">Protease</keyword>
<dbReference type="InterPro" id="IPR005754">
    <property type="entry name" value="Sortase"/>
</dbReference>
<accession>A0A8I0WA76</accession>